<comment type="caution">
    <text evidence="9">The sequence shown here is derived from an EMBL/GenBank/DDBJ whole genome shotgun (WGS) entry which is preliminary data.</text>
</comment>
<dbReference type="NCBIfam" id="TIGR00188">
    <property type="entry name" value="rnpA"/>
    <property type="match status" value="1"/>
</dbReference>
<protein>
    <recommendedName>
        <fullName evidence="7 8">Ribonuclease P protein component</fullName>
        <shortName evidence="7">RNase P protein</shortName>
        <shortName evidence="7">RNaseP protein</shortName>
        <ecNumber evidence="7 8">3.1.26.5</ecNumber>
    </recommendedName>
    <alternativeName>
        <fullName evidence="7">Protein C5</fullName>
    </alternativeName>
</protein>
<dbReference type="EMBL" id="SACY01000002">
    <property type="protein sequence ID" value="RVU25766.1"/>
    <property type="molecule type" value="Genomic_DNA"/>
</dbReference>
<evidence type="ECO:0000313" key="10">
    <source>
        <dbReference type="Proteomes" id="UP000282832"/>
    </source>
</evidence>
<evidence type="ECO:0000256" key="2">
    <source>
        <dbReference type="ARBA" id="ARBA00022694"/>
    </source>
</evidence>
<keyword evidence="2 7" id="KW-0819">tRNA processing</keyword>
<dbReference type="InterPro" id="IPR000100">
    <property type="entry name" value="RNase_P"/>
</dbReference>
<organism evidence="9 10">
    <name type="scientific">Sandaracinomonas limnophila</name>
    <dbReference type="NCBI Taxonomy" id="1862386"/>
    <lineage>
        <taxon>Bacteria</taxon>
        <taxon>Pseudomonadati</taxon>
        <taxon>Bacteroidota</taxon>
        <taxon>Cytophagia</taxon>
        <taxon>Cytophagales</taxon>
        <taxon>Flectobacillaceae</taxon>
        <taxon>Sandaracinomonas</taxon>
    </lineage>
</organism>
<dbReference type="OrthoDB" id="1524972at2"/>
<dbReference type="SUPFAM" id="SSF54211">
    <property type="entry name" value="Ribosomal protein S5 domain 2-like"/>
    <property type="match status" value="1"/>
</dbReference>
<comment type="function">
    <text evidence="1 7">RNaseP catalyzes the removal of the 5'-leader sequence from pre-tRNA to produce the mature 5'-terminus. It can also cleave other RNA substrates such as 4.5S RNA. The protein component plays an auxiliary but essential role in vivo by binding to the 5'-leader sequence and broadening the substrate specificity of the ribozyme.</text>
</comment>
<name>A0A437PU44_9BACT</name>
<dbReference type="AlphaFoldDB" id="A0A437PU44"/>
<evidence type="ECO:0000256" key="8">
    <source>
        <dbReference type="NCBIfam" id="TIGR00188"/>
    </source>
</evidence>
<dbReference type="InterPro" id="IPR014721">
    <property type="entry name" value="Ribsml_uS5_D2-typ_fold_subgr"/>
</dbReference>
<dbReference type="InterPro" id="IPR020568">
    <property type="entry name" value="Ribosomal_Su5_D2-typ_SF"/>
</dbReference>
<evidence type="ECO:0000256" key="3">
    <source>
        <dbReference type="ARBA" id="ARBA00022722"/>
    </source>
</evidence>
<dbReference type="GO" id="GO:0000049">
    <property type="term" value="F:tRNA binding"/>
    <property type="evidence" value="ECO:0007669"/>
    <property type="project" value="UniProtKB-UniRule"/>
</dbReference>
<dbReference type="GO" id="GO:0001682">
    <property type="term" value="P:tRNA 5'-leader removal"/>
    <property type="evidence" value="ECO:0007669"/>
    <property type="project" value="UniProtKB-UniRule"/>
</dbReference>
<keyword evidence="10" id="KW-1185">Reference proteome</keyword>
<dbReference type="GO" id="GO:0042781">
    <property type="term" value="F:3'-tRNA processing endoribonuclease activity"/>
    <property type="evidence" value="ECO:0007669"/>
    <property type="project" value="TreeGrafter"/>
</dbReference>
<proteinExistence type="inferred from homology"/>
<keyword evidence="4 7" id="KW-0255">Endonuclease</keyword>
<comment type="subunit">
    <text evidence="7">Consists of a catalytic RNA component (M1 or rnpB) and a protein subunit.</text>
</comment>
<dbReference type="Gene3D" id="3.30.230.10">
    <property type="match status" value="1"/>
</dbReference>
<evidence type="ECO:0000256" key="1">
    <source>
        <dbReference type="ARBA" id="ARBA00002663"/>
    </source>
</evidence>
<dbReference type="PROSITE" id="PS00648">
    <property type="entry name" value="RIBONUCLEASE_P"/>
    <property type="match status" value="1"/>
</dbReference>
<keyword evidence="6 7" id="KW-0694">RNA-binding</keyword>
<dbReference type="RefSeq" id="WP_127802949.1">
    <property type="nucleotide sequence ID" value="NZ_SACY01000002.1"/>
</dbReference>
<dbReference type="GO" id="GO:0004526">
    <property type="term" value="F:ribonuclease P activity"/>
    <property type="evidence" value="ECO:0007669"/>
    <property type="project" value="UniProtKB-UniRule"/>
</dbReference>
<dbReference type="GO" id="GO:0030677">
    <property type="term" value="C:ribonuclease P complex"/>
    <property type="evidence" value="ECO:0007669"/>
    <property type="project" value="TreeGrafter"/>
</dbReference>
<evidence type="ECO:0000313" key="9">
    <source>
        <dbReference type="EMBL" id="RVU25766.1"/>
    </source>
</evidence>
<keyword evidence="3 7" id="KW-0540">Nuclease</keyword>
<evidence type="ECO:0000256" key="6">
    <source>
        <dbReference type="ARBA" id="ARBA00022884"/>
    </source>
</evidence>
<comment type="similarity">
    <text evidence="7">Belongs to the RnpA family.</text>
</comment>
<gene>
    <name evidence="7 9" type="primary">rnpA</name>
    <name evidence="9" type="ORF">EOJ36_04940</name>
</gene>
<sequence length="125" mass="14817">MNFTFPKSERLTQKKVIDILFKKDNPIVSEQFVYPFRVLYLSQSEDFSSPQMLISVSKKRYKKAVDRNLIKRRTREAYRLNKGKYNNLPEYIAFMYIAKTIEPFDKIEKKLCQILQSIAAPNEIA</sequence>
<dbReference type="EC" id="3.1.26.5" evidence="7 8"/>
<keyword evidence="5 7" id="KW-0378">Hydrolase</keyword>
<reference evidence="9 10" key="1">
    <citation type="submission" date="2019-01" db="EMBL/GenBank/DDBJ databases">
        <authorList>
            <person name="Chen W.-M."/>
        </authorList>
    </citation>
    <scope>NUCLEOTIDE SEQUENCE [LARGE SCALE GENOMIC DNA]</scope>
    <source>
        <strain evidence="9 10">FSY-15</strain>
    </source>
</reference>
<evidence type="ECO:0000256" key="5">
    <source>
        <dbReference type="ARBA" id="ARBA00022801"/>
    </source>
</evidence>
<dbReference type="Proteomes" id="UP000282832">
    <property type="component" value="Unassembled WGS sequence"/>
</dbReference>
<dbReference type="InterPro" id="IPR020539">
    <property type="entry name" value="RNase_P_CS"/>
</dbReference>
<evidence type="ECO:0000256" key="4">
    <source>
        <dbReference type="ARBA" id="ARBA00022759"/>
    </source>
</evidence>
<evidence type="ECO:0000256" key="7">
    <source>
        <dbReference type="HAMAP-Rule" id="MF_00227"/>
    </source>
</evidence>
<dbReference type="HAMAP" id="MF_00227">
    <property type="entry name" value="RNase_P"/>
    <property type="match status" value="1"/>
</dbReference>
<dbReference type="Pfam" id="PF00825">
    <property type="entry name" value="Ribonuclease_P"/>
    <property type="match status" value="1"/>
</dbReference>
<dbReference type="PANTHER" id="PTHR33992:SF1">
    <property type="entry name" value="RIBONUCLEASE P PROTEIN COMPONENT"/>
    <property type="match status" value="1"/>
</dbReference>
<dbReference type="PANTHER" id="PTHR33992">
    <property type="entry name" value="RIBONUCLEASE P PROTEIN COMPONENT"/>
    <property type="match status" value="1"/>
</dbReference>
<comment type="catalytic activity">
    <reaction evidence="7">
        <text>Endonucleolytic cleavage of RNA, removing 5'-extranucleotides from tRNA precursor.</text>
        <dbReference type="EC" id="3.1.26.5"/>
    </reaction>
</comment>
<accession>A0A437PU44</accession>